<protein>
    <submittedName>
        <fullName evidence="6">AraC family transcriptional regulator</fullName>
    </submittedName>
</protein>
<gene>
    <name evidence="6" type="ORF">PAQ31011_03673</name>
</gene>
<sequence>MATEKREKAVRRVIDPRLTDHLRFESTPMPMAAMAVDYAHNEFIASHSHRRAQLLFSIEGVMIIASSSGRWVVPPTRGVWLAAGLEHTVRMSGNVKMRTVFVEPGSEPLPDTSCVVEITPLMRELILAAIHVPPDYAPDSRDARLMRLLLDELIALPVLPLYLPWPRDARLARVCDRLMQSPCDDAIIDHWASEAGLSPKTFQRRFSTETGLTFGRWRQQARLLQALEALARGEKIVNVALDHGYASQSAFAAMFKRHFGVPPSAFYR</sequence>
<feature type="domain" description="HTH araC/xylS-type" evidence="5">
    <location>
        <begin position="172"/>
        <end position="268"/>
    </location>
</feature>
<dbReference type="InterPro" id="IPR020449">
    <property type="entry name" value="Tscrpt_reg_AraC-type_HTH"/>
</dbReference>
<dbReference type="PROSITE" id="PS01124">
    <property type="entry name" value="HTH_ARAC_FAMILY_2"/>
    <property type="match status" value="1"/>
</dbReference>
<dbReference type="SUPFAM" id="SSF51182">
    <property type="entry name" value="RmlC-like cupins"/>
    <property type="match status" value="1"/>
</dbReference>
<keyword evidence="7" id="KW-1185">Reference proteome</keyword>
<evidence type="ECO:0000313" key="6">
    <source>
        <dbReference type="EMBL" id="VVE31164.1"/>
    </source>
</evidence>
<dbReference type="InterPro" id="IPR014710">
    <property type="entry name" value="RmlC-like_jellyroll"/>
</dbReference>
<dbReference type="SMART" id="SM00342">
    <property type="entry name" value="HTH_ARAC"/>
    <property type="match status" value="1"/>
</dbReference>
<dbReference type="Gene3D" id="2.60.120.10">
    <property type="entry name" value="Jelly Rolls"/>
    <property type="match status" value="1"/>
</dbReference>
<dbReference type="AlphaFoldDB" id="A0A5E4X4D7"/>
<name>A0A5E4X4D7_9BURK</name>
<dbReference type="InterPro" id="IPR011051">
    <property type="entry name" value="RmlC_Cupin_sf"/>
</dbReference>
<dbReference type="GO" id="GO:0043565">
    <property type="term" value="F:sequence-specific DNA binding"/>
    <property type="evidence" value="ECO:0007669"/>
    <property type="project" value="InterPro"/>
</dbReference>
<evidence type="ECO:0000256" key="4">
    <source>
        <dbReference type="ARBA" id="ARBA00023163"/>
    </source>
</evidence>
<dbReference type="InterPro" id="IPR009057">
    <property type="entry name" value="Homeodomain-like_sf"/>
</dbReference>
<evidence type="ECO:0000256" key="3">
    <source>
        <dbReference type="ARBA" id="ARBA00023125"/>
    </source>
</evidence>
<keyword evidence="1" id="KW-0678">Repressor</keyword>
<keyword evidence="3" id="KW-0238">DNA-binding</keyword>
<dbReference type="InterPro" id="IPR018062">
    <property type="entry name" value="HTH_AraC-typ_CS"/>
</dbReference>
<dbReference type="InterPro" id="IPR018060">
    <property type="entry name" value="HTH_AraC"/>
</dbReference>
<evidence type="ECO:0000259" key="5">
    <source>
        <dbReference type="PROSITE" id="PS01124"/>
    </source>
</evidence>
<dbReference type="Pfam" id="PF12833">
    <property type="entry name" value="HTH_18"/>
    <property type="match status" value="1"/>
</dbReference>
<accession>A0A5E4X4D7</accession>
<evidence type="ECO:0000313" key="7">
    <source>
        <dbReference type="Proteomes" id="UP000366819"/>
    </source>
</evidence>
<organism evidence="6 7">
    <name type="scientific">Pandoraea aquatica</name>
    <dbReference type="NCBI Taxonomy" id="2508290"/>
    <lineage>
        <taxon>Bacteria</taxon>
        <taxon>Pseudomonadati</taxon>
        <taxon>Pseudomonadota</taxon>
        <taxon>Betaproteobacteria</taxon>
        <taxon>Burkholderiales</taxon>
        <taxon>Burkholderiaceae</taxon>
        <taxon>Pandoraea</taxon>
    </lineage>
</organism>
<dbReference type="PRINTS" id="PR00032">
    <property type="entry name" value="HTHARAC"/>
</dbReference>
<reference evidence="6 7" key="1">
    <citation type="submission" date="2019-08" db="EMBL/GenBank/DDBJ databases">
        <authorList>
            <person name="Peeters C."/>
        </authorList>
    </citation>
    <scope>NUCLEOTIDE SEQUENCE [LARGE SCALE GENOMIC DNA]</scope>
    <source>
        <strain evidence="6 7">LMG 31011</strain>
    </source>
</reference>
<dbReference type="SUPFAM" id="SSF46689">
    <property type="entry name" value="Homeodomain-like"/>
    <property type="match status" value="1"/>
</dbReference>
<dbReference type="EMBL" id="CABPSN010000005">
    <property type="protein sequence ID" value="VVE31164.1"/>
    <property type="molecule type" value="Genomic_DNA"/>
</dbReference>
<dbReference type="Gene3D" id="1.10.10.60">
    <property type="entry name" value="Homeodomain-like"/>
    <property type="match status" value="1"/>
</dbReference>
<dbReference type="PANTHER" id="PTHR11019:SF159">
    <property type="entry name" value="TRANSCRIPTIONAL REGULATOR-RELATED"/>
    <property type="match status" value="1"/>
</dbReference>
<evidence type="ECO:0000256" key="1">
    <source>
        <dbReference type="ARBA" id="ARBA00022491"/>
    </source>
</evidence>
<dbReference type="FunFam" id="1.10.10.60:FF:000132">
    <property type="entry name" value="AraC family transcriptional regulator"/>
    <property type="match status" value="1"/>
</dbReference>
<dbReference type="PROSITE" id="PS00041">
    <property type="entry name" value="HTH_ARAC_FAMILY_1"/>
    <property type="match status" value="1"/>
</dbReference>
<dbReference type="PANTHER" id="PTHR11019">
    <property type="entry name" value="HTH-TYPE TRANSCRIPTIONAL REGULATOR NIMR"/>
    <property type="match status" value="1"/>
</dbReference>
<dbReference type="GO" id="GO:0003700">
    <property type="term" value="F:DNA-binding transcription factor activity"/>
    <property type="evidence" value="ECO:0007669"/>
    <property type="project" value="InterPro"/>
</dbReference>
<evidence type="ECO:0000256" key="2">
    <source>
        <dbReference type="ARBA" id="ARBA00023015"/>
    </source>
</evidence>
<dbReference type="Proteomes" id="UP000366819">
    <property type="component" value="Unassembled WGS sequence"/>
</dbReference>
<proteinExistence type="predicted"/>
<dbReference type="CDD" id="cd06124">
    <property type="entry name" value="cupin_NimR-like_N"/>
    <property type="match status" value="1"/>
</dbReference>
<keyword evidence="4" id="KW-0804">Transcription</keyword>
<keyword evidence="2" id="KW-0805">Transcription regulation</keyword>